<keyword evidence="2" id="KW-1185">Reference proteome</keyword>
<gene>
    <name evidence="1" type="ORF">FHS44_005677</name>
</gene>
<dbReference type="Proteomes" id="UP000552644">
    <property type="component" value="Unassembled WGS sequence"/>
</dbReference>
<dbReference type="Pfam" id="PF22091">
    <property type="entry name" value="DUF6941"/>
    <property type="match status" value="1"/>
</dbReference>
<dbReference type="RefSeq" id="WP_184719929.1">
    <property type="nucleotide sequence ID" value="NZ_JACHJP010000007.1"/>
</dbReference>
<proteinExistence type="predicted"/>
<accession>A0A7W7QRQ5</accession>
<organism evidence="1 2">
    <name type="scientific">Streptosporangium saharense</name>
    <dbReference type="NCBI Taxonomy" id="1706840"/>
    <lineage>
        <taxon>Bacteria</taxon>
        <taxon>Bacillati</taxon>
        <taxon>Actinomycetota</taxon>
        <taxon>Actinomycetes</taxon>
        <taxon>Streptosporangiales</taxon>
        <taxon>Streptosporangiaceae</taxon>
        <taxon>Streptosporangium</taxon>
    </lineage>
</organism>
<sequence length="159" mass="17113">MQAFLMLADAAQPDASGKLNMLGADWAIIGPRITPFALVIFFRASWEEADKIHPFTLRLTDGDGAPVLAPAENDGEPKPLVLEGQIAMSAHTPSDEDAIARKVEVHSNLAVSLPGIAALLKPGHHYRWSLEVDEKELAEVSFAVRSESDREENASSGTA</sequence>
<reference evidence="1 2" key="1">
    <citation type="submission" date="2020-08" db="EMBL/GenBank/DDBJ databases">
        <title>Genomic Encyclopedia of Type Strains, Phase III (KMG-III): the genomes of soil and plant-associated and newly described type strains.</title>
        <authorList>
            <person name="Whitman W."/>
        </authorList>
    </citation>
    <scope>NUCLEOTIDE SEQUENCE [LARGE SCALE GENOMIC DNA]</scope>
    <source>
        <strain evidence="1 2">CECT 8840</strain>
    </source>
</reference>
<dbReference type="InterPro" id="IPR054221">
    <property type="entry name" value="DUF6941"/>
</dbReference>
<dbReference type="AlphaFoldDB" id="A0A7W7QRQ5"/>
<evidence type="ECO:0000313" key="2">
    <source>
        <dbReference type="Proteomes" id="UP000552644"/>
    </source>
</evidence>
<comment type="caution">
    <text evidence="1">The sequence shown here is derived from an EMBL/GenBank/DDBJ whole genome shotgun (WGS) entry which is preliminary data.</text>
</comment>
<protein>
    <submittedName>
        <fullName evidence="1">Uncharacterized protein</fullName>
    </submittedName>
</protein>
<name>A0A7W7QRQ5_9ACTN</name>
<dbReference type="EMBL" id="JACHJP010000007">
    <property type="protein sequence ID" value="MBB4918547.1"/>
    <property type="molecule type" value="Genomic_DNA"/>
</dbReference>
<evidence type="ECO:0000313" key="1">
    <source>
        <dbReference type="EMBL" id="MBB4918547.1"/>
    </source>
</evidence>